<reference evidence="2" key="2">
    <citation type="submission" date="2023-06" db="EMBL/GenBank/DDBJ databases">
        <authorList>
            <consortium name="Lawrence Berkeley National Laboratory"/>
            <person name="Mondo S.J."/>
            <person name="Hensen N."/>
            <person name="Bonometti L."/>
            <person name="Westerberg I."/>
            <person name="Brannstrom I.O."/>
            <person name="Guillou S."/>
            <person name="Cros-Aarteil S."/>
            <person name="Calhoun S."/>
            <person name="Haridas S."/>
            <person name="Kuo A."/>
            <person name="Pangilinan J."/>
            <person name="Riley R."/>
            <person name="Labutti K."/>
            <person name="Andreopoulos B."/>
            <person name="Lipzen A."/>
            <person name="Chen C."/>
            <person name="Yanf M."/>
            <person name="Daum C."/>
            <person name="Ng V."/>
            <person name="Clum A."/>
            <person name="Steindorff A."/>
            <person name="Ohm R."/>
            <person name="Martin F."/>
            <person name="Silar P."/>
            <person name="Natvig D."/>
            <person name="Lalanne C."/>
            <person name="Gautier V."/>
            <person name="Ament-Velasquez S.L."/>
            <person name="Kruys A."/>
            <person name="Hutchinson M.I."/>
            <person name="Powell A.J."/>
            <person name="Barry K."/>
            <person name="Miller A.N."/>
            <person name="Grigoriev I.V."/>
            <person name="Debuchy R."/>
            <person name="Gladieux P."/>
            <person name="Thoren M.H."/>
            <person name="Johannesson H."/>
        </authorList>
    </citation>
    <scope>NUCLEOTIDE SEQUENCE</scope>
    <source>
        <strain evidence="2">PSN324</strain>
    </source>
</reference>
<evidence type="ECO:0000313" key="3">
    <source>
        <dbReference type="Proteomes" id="UP001321749"/>
    </source>
</evidence>
<protein>
    <recommendedName>
        <fullName evidence="4">F-box domain-containing protein</fullName>
    </recommendedName>
</protein>
<evidence type="ECO:0000313" key="2">
    <source>
        <dbReference type="EMBL" id="KAK4456772.1"/>
    </source>
</evidence>
<accession>A0AAV9HB83</accession>
<gene>
    <name evidence="2" type="ORF">QBC42DRAFT_292269</name>
</gene>
<name>A0AAV9HB83_9PEZI</name>
<sequence length="509" mass="56673">MSPPGDEHSVSNQDNGHSSSAADQSDIPPSGTADVPDQPMTGGGNQRRTPKSLSEFPEELLLQICYAVFPGGDHRATRWSREYAKALSDLSRLALTCTTLGRIACEPLYRFIRVESHYRFNLVRSPYYRGVDGGILLRTILRAPELAGLIRHIEFDHFVAHAISPVPGAEDMYRQLNDDVRAWCQYTICAPPPHRYWPFSLHGAPRFLSDVGWGPYNFLAKILLHAASRAERVSLDIGDIDQRELHLSDGGFLAATAKPVTLESTGRSTNLAALERFVQLQDLRCANLYNPEGQLGQDIHLGNLKRVRLTASLLDIDALQDLIGRVRQLEHFELYSLVDALAPWRVPSLEAVLECLMPHKNTLTTFGFLAGHEQWPPSPAAVAALAGFPNMRALALGSMTLFGVEEDHQIGLADLFGLLYSMTDALENFCIFGLNRMVRDEFNSFANRMIAAYKHPERLSFLFHPRLIIAEVDDVSPLVDAGIRVVVESTSRHCPEPEDWLDGDWITNG</sequence>
<reference evidence="2" key="1">
    <citation type="journal article" date="2023" name="Mol. Phylogenet. Evol.">
        <title>Genome-scale phylogeny and comparative genomics of the fungal order Sordariales.</title>
        <authorList>
            <person name="Hensen N."/>
            <person name="Bonometti L."/>
            <person name="Westerberg I."/>
            <person name="Brannstrom I.O."/>
            <person name="Guillou S."/>
            <person name="Cros-Aarteil S."/>
            <person name="Calhoun S."/>
            <person name="Haridas S."/>
            <person name="Kuo A."/>
            <person name="Mondo S."/>
            <person name="Pangilinan J."/>
            <person name="Riley R."/>
            <person name="LaButti K."/>
            <person name="Andreopoulos B."/>
            <person name="Lipzen A."/>
            <person name="Chen C."/>
            <person name="Yan M."/>
            <person name="Daum C."/>
            <person name="Ng V."/>
            <person name="Clum A."/>
            <person name="Steindorff A."/>
            <person name="Ohm R.A."/>
            <person name="Martin F."/>
            <person name="Silar P."/>
            <person name="Natvig D.O."/>
            <person name="Lalanne C."/>
            <person name="Gautier V."/>
            <person name="Ament-Velasquez S.L."/>
            <person name="Kruys A."/>
            <person name="Hutchinson M.I."/>
            <person name="Powell A.J."/>
            <person name="Barry K."/>
            <person name="Miller A.N."/>
            <person name="Grigoriev I.V."/>
            <person name="Debuchy R."/>
            <person name="Gladieux P."/>
            <person name="Hiltunen Thoren M."/>
            <person name="Johannesson H."/>
        </authorList>
    </citation>
    <scope>NUCLEOTIDE SEQUENCE</scope>
    <source>
        <strain evidence="2">PSN324</strain>
    </source>
</reference>
<comment type="caution">
    <text evidence="2">The sequence shown here is derived from an EMBL/GenBank/DDBJ whole genome shotgun (WGS) entry which is preliminary data.</text>
</comment>
<proteinExistence type="predicted"/>
<dbReference type="EMBL" id="MU865168">
    <property type="protein sequence ID" value="KAK4456772.1"/>
    <property type="molecule type" value="Genomic_DNA"/>
</dbReference>
<evidence type="ECO:0008006" key="4">
    <source>
        <dbReference type="Google" id="ProtNLM"/>
    </source>
</evidence>
<dbReference type="Proteomes" id="UP001321749">
    <property type="component" value="Unassembled WGS sequence"/>
</dbReference>
<dbReference type="AlphaFoldDB" id="A0AAV9HB83"/>
<keyword evidence="3" id="KW-1185">Reference proteome</keyword>
<evidence type="ECO:0000256" key="1">
    <source>
        <dbReference type="SAM" id="MobiDB-lite"/>
    </source>
</evidence>
<feature type="region of interest" description="Disordered" evidence="1">
    <location>
        <begin position="1"/>
        <end position="52"/>
    </location>
</feature>
<feature type="compositionally biased region" description="Polar residues" evidence="1">
    <location>
        <begin position="10"/>
        <end position="23"/>
    </location>
</feature>
<organism evidence="2 3">
    <name type="scientific">Cladorrhinum samala</name>
    <dbReference type="NCBI Taxonomy" id="585594"/>
    <lineage>
        <taxon>Eukaryota</taxon>
        <taxon>Fungi</taxon>
        <taxon>Dikarya</taxon>
        <taxon>Ascomycota</taxon>
        <taxon>Pezizomycotina</taxon>
        <taxon>Sordariomycetes</taxon>
        <taxon>Sordariomycetidae</taxon>
        <taxon>Sordariales</taxon>
        <taxon>Podosporaceae</taxon>
        <taxon>Cladorrhinum</taxon>
    </lineage>
</organism>